<evidence type="ECO:0000256" key="1">
    <source>
        <dbReference type="ARBA" id="ARBA00023015"/>
    </source>
</evidence>
<dbReference type="STRING" id="229921.ADN01_09045"/>
<dbReference type="EMBL" id="LGCM01000034">
    <property type="protein sequence ID" value="KPL82241.1"/>
    <property type="molecule type" value="Genomic_DNA"/>
</dbReference>
<evidence type="ECO:0000256" key="3">
    <source>
        <dbReference type="ARBA" id="ARBA00023163"/>
    </source>
</evidence>
<evidence type="ECO:0000256" key="2">
    <source>
        <dbReference type="ARBA" id="ARBA00023125"/>
    </source>
</evidence>
<dbReference type="PROSITE" id="PS50949">
    <property type="entry name" value="HTH_GNTR"/>
    <property type="match status" value="1"/>
</dbReference>
<dbReference type="InterPro" id="IPR028978">
    <property type="entry name" value="Chorismate_lyase_/UTRA_dom_sf"/>
</dbReference>
<dbReference type="InterPro" id="IPR036388">
    <property type="entry name" value="WH-like_DNA-bd_sf"/>
</dbReference>
<dbReference type="Gene3D" id="1.10.10.10">
    <property type="entry name" value="Winged helix-like DNA-binding domain superfamily/Winged helix DNA-binding domain"/>
    <property type="match status" value="1"/>
</dbReference>
<dbReference type="Pfam" id="PF07702">
    <property type="entry name" value="UTRA"/>
    <property type="match status" value="1"/>
</dbReference>
<organism evidence="5">
    <name type="scientific">Levilinea saccharolytica</name>
    <dbReference type="NCBI Taxonomy" id="229921"/>
    <lineage>
        <taxon>Bacteria</taxon>
        <taxon>Bacillati</taxon>
        <taxon>Chloroflexota</taxon>
        <taxon>Anaerolineae</taxon>
        <taxon>Anaerolineales</taxon>
        <taxon>Anaerolineaceae</taxon>
        <taxon>Levilinea</taxon>
    </lineage>
</organism>
<proteinExistence type="predicted"/>
<dbReference type="RefSeq" id="WP_062419718.1">
    <property type="nucleotide sequence ID" value="NZ_BBXZ01000177.1"/>
</dbReference>
<dbReference type="SUPFAM" id="SSF46785">
    <property type="entry name" value="Winged helix' DNA-binding domain"/>
    <property type="match status" value="1"/>
</dbReference>
<dbReference type="SMART" id="SM00345">
    <property type="entry name" value="HTH_GNTR"/>
    <property type="match status" value="1"/>
</dbReference>
<feature type="domain" description="HTH gntR-type" evidence="4">
    <location>
        <begin position="10"/>
        <end position="78"/>
    </location>
</feature>
<dbReference type="InterPro" id="IPR000524">
    <property type="entry name" value="Tscrpt_reg_HTH_GntR"/>
</dbReference>
<dbReference type="GO" id="GO:0003700">
    <property type="term" value="F:DNA-binding transcription factor activity"/>
    <property type="evidence" value="ECO:0007669"/>
    <property type="project" value="InterPro"/>
</dbReference>
<dbReference type="GO" id="GO:0045892">
    <property type="term" value="P:negative regulation of DNA-templated transcription"/>
    <property type="evidence" value="ECO:0007669"/>
    <property type="project" value="TreeGrafter"/>
</dbReference>
<dbReference type="GO" id="GO:0003677">
    <property type="term" value="F:DNA binding"/>
    <property type="evidence" value="ECO:0007669"/>
    <property type="project" value="UniProtKB-KW"/>
</dbReference>
<dbReference type="Proteomes" id="UP000050501">
    <property type="component" value="Unassembled WGS sequence"/>
</dbReference>
<dbReference type="AlphaFoldDB" id="A0A0M8JPW6"/>
<reference evidence="6 7" key="2">
    <citation type="submission" date="2015-07" db="EMBL/GenBank/DDBJ databases">
        <title>Genome sequence of Levilinea saccharolytica DSM 16555.</title>
        <authorList>
            <person name="Hemp J."/>
            <person name="Ward L.M."/>
            <person name="Pace L.A."/>
            <person name="Fischer W.W."/>
        </authorList>
    </citation>
    <scope>NUCLEOTIDE SEQUENCE [LARGE SCALE GENOMIC DNA]</scope>
    <source>
        <strain evidence="6 7">KIBI-1</strain>
    </source>
</reference>
<dbReference type="PANTHER" id="PTHR44846">
    <property type="entry name" value="MANNOSYL-D-GLYCERATE TRANSPORT/METABOLISM SYSTEM REPRESSOR MNGR-RELATED"/>
    <property type="match status" value="1"/>
</dbReference>
<accession>A0A0M8JPW6</accession>
<reference evidence="5" key="1">
    <citation type="journal article" date="2015" name="Genome Announc.">
        <title>Draft Genome Sequences of Anaerolinea thermolimosa IMO-1, Bellilinea caldifistulae GOMI-1, Leptolinea tardivitalis YMTK-2, Levilinea saccharolytica KIBI-1, Longilinea arvoryzae KOME-1, Previously Described as Members of the Class Anaerolineae (Chloroflexi).</title>
        <authorList>
            <person name="Matsuura N."/>
            <person name="Tourlousse M.D."/>
            <person name="Ohashi A."/>
            <person name="Hugenholtz P."/>
            <person name="Sekiguchi Y."/>
        </authorList>
    </citation>
    <scope>NUCLEOTIDE SEQUENCE</scope>
    <source>
        <strain evidence="5">KIBI-1</strain>
    </source>
</reference>
<keyword evidence="3" id="KW-0804">Transcription</keyword>
<dbReference type="CDD" id="cd07377">
    <property type="entry name" value="WHTH_GntR"/>
    <property type="match status" value="1"/>
</dbReference>
<gene>
    <name evidence="6" type="ORF">ADN01_09045</name>
    <name evidence="5" type="ORF">LSAC_03343</name>
</gene>
<evidence type="ECO:0000313" key="7">
    <source>
        <dbReference type="Proteomes" id="UP000050501"/>
    </source>
</evidence>
<name>A0A0M8JPW6_9CHLR</name>
<keyword evidence="1" id="KW-0805">Transcription regulation</keyword>
<dbReference type="InterPro" id="IPR036390">
    <property type="entry name" value="WH_DNA-bd_sf"/>
</dbReference>
<keyword evidence="7" id="KW-1185">Reference proteome</keyword>
<dbReference type="InterPro" id="IPR050679">
    <property type="entry name" value="Bact_HTH_transcr_reg"/>
</dbReference>
<evidence type="ECO:0000313" key="6">
    <source>
        <dbReference type="EMBL" id="KPL82241.1"/>
    </source>
</evidence>
<dbReference type="Gene3D" id="3.40.1410.10">
    <property type="entry name" value="Chorismate lyase-like"/>
    <property type="match status" value="1"/>
</dbReference>
<dbReference type="SUPFAM" id="SSF64288">
    <property type="entry name" value="Chorismate lyase-like"/>
    <property type="match status" value="1"/>
</dbReference>
<dbReference type="InterPro" id="IPR011663">
    <property type="entry name" value="UTRA"/>
</dbReference>
<evidence type="ECO:0000259" key="4">
    <source>
        <dbReference type="PROSITE" id="PS50949"/>
    </source>
</evidence>
<dbReference type="SMART" id="SM00866">
    <property type="entry name" value="UTRA"/>
    <property type="match status" value="1"/>
</dbReference>
<evidence type="ECO:0000313" key="5">
    <source>
        <dbReference type="EMBL" id="GAP19441.1"/>
    </source>
</evidence>
<dbReference type="PANTHER" id="PTHR44846:SF1">
    <property type="entry name" value="MANNOSYL-D-GLYCERATE TRANSPORT_METABOLISM SYSTEM REPRESSOR MNGR-RELATED"/>
    <property type="match status" value="1"/>
</dbReference>
<dbReference type="PRINTS" id="PR00035">
    <property type="entry name" value="HTHGNTR"/>
</dbReference>
<dbReference type="Pfam" id="PF00392">
    <property type="entry name" value="GntR"/>
    <property type="match status" value="1"/>
</dbReference>
<protein>
    <submittedName>
        <fullName evidence="5">Transcriptional regulator, GntR family</fullName>
    </submittedName>
</protein>
<sequence length="244" mass="27673">MPTAPNRSFTPLYYQIEQDLLRQIDKGELKPGDQLPSEAQISRQYGVSRITARRALENLVQQGIVYSRQGIGSFVAYARIREMSGFRSFSEDITAKGYRPSSRVVELSLEEPEADVARRLQLPEGGKIYRLHRIRQMDDQPVADEVAYLPAHLYPGLDQYDFSKASLYEVFRTRYGINPTWADAEIEATFAAPDLAQRLGLQPGDAVLVALRQTYSATFEVIELVRSVYCGSRFTFFTGRQFIG</sequence>
<dbReference type="FunFam" id="1.10.10.10:FF:000079">
    <property type="entry name" value="GntR family transcriptional regulator"/>
    <property type="match status" value="1"/>
</dbReference>
<dbReference type="EMBL" id="DF967975">
    <property type="protein sequence ID" value="GAP19441.1"/>
    <property type="molecule type" value="Genomic_DNA"/>
</dbReference>
<keyword evidence="2" id="KW-0238">DNA-binding</keyword>